<dbReference type="EMBL" id="GL833122">
    <property type="protein sequence ID" value="EGB11346.1"/>
    <property type="molecule type" value="Genomic_DNA"/>
</dbReference>
<gene>
    <name evidence="2" type="ORF">AURANDRAFT_21223</name>
</gene>
<name>F0XZI0_AURAN</name>
<dbReference type="OrthoDB" id="415358at2759"/>
<sequence>MNWLYDYESGKFYQLPAFLNEPAPQGYVPVDPERPDYDKFPKFRNATRLVCEVRKGETIYVPSNWWHAVASEPDGDSGVVAGVTHFYEPLYKALSDYVHFSSNLAAYGHILNRTQAALEGAARAEL</sequence>
<evidence type="ECO:0000259" key="1">
    <source>
        <dbReference type="PROSITE" id="PS51184"/>
    </source>
</evidence>
<organism evidence="3">
    <name type="scientific">Aureococcus anophagefferens</name>
    <name type="common">Harmful bloom alga</name>
    <dbReference type="NCBI Taxonomy" id="44056"/>
    <lineage>
        <taxon>Eukaryota</taxon>
        <taxon>Sar</taxon>
        <taxon>Stramenopiles</taxon>
        <taxon>Ochrophyta</taxon>
        <taxon>Pelagophyceae</taxon>
        <taxon>Pelagomonadales</taxon>
        <taxon>Pelagomonadaceae</taxon>
        <taxon>Aureococcus</taxon>
    </lineage>
</organism>
<evidence type="ECO:0000313" key="3">
    <source>
        <dbReference type="Proteomes" id="UP000002729"/>
    </source>
</evidence>
<dbReference type="GeneID" id="20219412"/>
<feature type="domain" description="JmjC" evidence="1">
    <location>
        <begin position="1"/>
        <end position="101"/>
    </location>
</feature>
<dbReference type="PANTHER" id="PTHR12461">
    <property type="entry name" value="HYPOXIA-INDUCIBLE FACTOR 1 ALPHA INHIBITOR-RELATED"/>
    <property type="match status" value="1"/>
</dbReference>
<dbReference type="InParanoid" id="F0XZI0"/>
<keyword evidence="3" id="KW-1185">Reference proteome</keyword>
<reference evidence="2 3" key="1">
    <citation type="journal article" date="2011" name="Proc. Natl. Acad. Sci. U.S.A.">
        <title>Niche of harmful alga Aureococcus anophagefferens revealed through ecogenomics.</title>
        <authorList>
            <person name="Gobler C.J."/>
            <person name="Berry D.L."/>
            <person name="Dyhrman S.T."/>
            <person name="Wilhelm S.W."/>
            <person name="Salamov A."/>
            <person name="Lobanov A.V."/>
            <person name="Zhang Y."/>
            <person name="Collier J.L."/>
            <person name="Wurch L.L."/>
            <person name="Kustka A.B."/>
            <person name="Dill B.D."/>
            <person name="Shah M."/>
            <person name="VerBerkmoes N.C."/>
            <person name="Kuo A."/>
            <person name="Terry A."/>
            <person name="Pangilinan J."/>
            <person name="Lindquist E.A."/>
            <person name="Lucas S."/>
            <person name="Paulsen I.T."/>
            <person name="Hattenrath-Lehmann T.K."/>
            <person name="Talmage S.C."/>
            <person name="Walker E.A."/>
            <person name="Koch F."/>
            <person name="Burson A.M."/>
            <person name="Marcoval M.A."/>
            <person name="Tang Y.Z."/>
            <person name="Lecleir G.R."/>
            <person name="Coyne K.J."/>
            <person name="Berg G.M."/>
            <person name="Bertrand E.M."/>
            <person name="Saito M.A."/>
            <person name="Gladyshev V.N."/>
            <person name="Grigoriev I.V."/>
        </authorList>
    </citation>
    <scope>NUCLEOTIDE SEQUENCE [LARGE SCALE GENOMIC DNA]</scope>
    <source>
        <strain evidence="3">CCMP 1984</strain>
    </source>
</reference>
<dbReference type="InterPro" id="IPR003347">
    <property type="entry name" value="JmjC_dom"/>
</dbReference>
<dbReference type="InterPro" id="IPR014710">
    <property type="entry name" value="RmlC-like_jellyroll"/>
</dbReference>
<dbReference type="PROSITE" id="PS51184">
    <property type="entry name" value="JMJC"/>
    <property type="match status" value="1"/>
</dbReference>
<dbReference type="RefSeq" id="XP_009033724.1">
    <property type="nucleotide sequence ID" value="XM_009035476.1"/>
</dbReference>
<dbReference type="SUPFAM" id="SSF51197">
    <property type="entry name" value="Clavaminate synthase-like"/>
    <property type="match status" value="1"/>
</dbReference>
<dbReference type="KEGG" id="aaf:AURANDRAFT_21223"/>
<dbReference type="AlphaFoldDB" id="F0XZI0"/>
<protein>
    <recommendedName>
        <fullName evidence="1">JmjC domain-containing protein</fullName>
    </recommendedName>
</protein>
<dbReference type="Gene3D" id="2.60.120.10">
    <property type="entry name" value="Jelly Rolls"/>
    <property type="match status" value="1"/>
</dbReference>
<dbReference type="PANTHER" id="PTHR12461:SF99">
    <property type="entry name" value="BIFUNCTIONAL PEPTIDASE AND (3S)-LYSYL HYDROXYLASE JMJD7"/>
    <property type="match status" value="1"/>
</dbReference>
<dbReference type="InterPro" id="IPR041667">
    <property type="entry name" value="Cupin_8"/>
</dbReference>
<evidence type="ECO:0000313" key="2">
    <source>
        <dbReference type="EMBL" id="EGB11346.1"/>
    </source>
</evidence>
<accession>F0XZI0</accession>
<dbReference type="Proteomes" id="UP000002729">
    <property type="component" value="Unassembled WGS sequence"/>
</dbReference>
<dbReference type="Pfam" id="PF13621">
    <property type="entry name" value="Cupin_8"/>
    <property type="match status" value="1"/>
</dbReference>
<proteinExistence type="predicted"/>